<dbReference type="AlphaFoldDB" id="A0A0A6PKJ0"/>
<dbReference type="PROSITE" id="PS51096">
    <property type="entry name" value="PTS_EIIA_TYPE_4"/>
    <property type="match status" value="1"/>
</dbReference>
<evidence type="ECO:0000256" key="1">
    <source>
        <dbReference type="ARBA" id="ARBA00022679"/>
    </source>
</evidence>
<dbReference type="Proteomes" id="UP000030428">
    <property type="component" value="Unassembled WGS sequence"/>
</dbReference>
<dbReference type="Gene3D" id="3.40.50.510">
    <property type="entry name" value="Phosphotransferase system, mannose-type IIA component"/>
    <property type="match status" value="1"/>
</dbReference>
<dbReference type="PANTHER" id="PTHR33799">
    <property type="entry name" value="PTS PERMEASE-RELATED-RELATED"/>
    <property type="match status" value="1"/>
</dbReference>
<dbReference type="InterPro" id="IPR051471">
    <property type="entry name" value="Bacterial_PTS_sugar_comp"/>
</dbReference>
<dbReference type="EMBL" id="JSZA02000301">
    <property type="protein sequence ID" value="KHD07193.1"/>
    <property type="molecule type" value="Genomic_DNA"/>
</dbReference>
<dbReference type="GO" id="GO:0016020">
    <property type="term" value="C:membrane"/>
    <property type="evidence" value="ECO:0007669"/>
    <property type="project" value="InterPro"/>
</dbReference>
<dbReference type="GO" id="GO:0009401">
    <property type="term" value="P:phosphoenolpyruvate-dependent sugar phosphotransferase system"/>
    <property type="evidence" value="ECO:0007669"/>
    <property type="project" value="InterPro"/>
</dbReference>
<sequence>MNVGILLITHDDVGTSLLDSLQKTWVDETLPLAVKVLPIRHENDPDAFCYHAENLCKSLNKGQGILILTDLFGATPCNIATKLMHRCRVRIVAGLNLPMLFKVMNYSKEDLDSLANRALSGGCQGILDVNSVFNG</sequence>
<keyword evidence="4" id="KW-1185">Reference proteome</keyword>
<evidence type="ECO:0000259" key="2">
    <source>
        <dbReference type="PROSITE" id="PS51096"/>
    </source>
</evidence>
<organism evidence="3 4">
    <name type="scientific">Candidatus Thiomargarita nelsonii</name>
    <dbReference type="NCBI Taxonomy" id="1003181"/>
    <lineage>
        <taxon>Bacteria</taxon>
        <taxon>Pseudomonadati</taxon>
        <taxon>Pseudomonadota</taxon>
        <taxon>Gammaproteobacteria</taxon>
        <taxon>Thiotrichales</taxon>
        <taxon>Thiotrichaceae</taxon>
        <taxon>Thiomargarita</taxon>
    </lineage>
</organism>
<feature type="domain" description="PTS EIIA type-4" evidence="2">
    <location>
        <begin position="2"/>
        <end position="126"/>
    </location>
</feature>
<accession>A0A0A6PKJ0</accession>
<dbReference type="SUPFAM" id="SSF53062">
    <property type="entry name" value="PTS system fructose IIA component-like"/>
    <property type="match status" value="1"/>
</dbReference>
<gene>
    <name evidence="3" type="ORF">PN36_32790</name>
</gene>
<dbReference type="GO" id="GO:0016740">
    <property type="term" value="F:transferase activity"/>
    <property type="evidence" value="ECO:0007669"/>
    <property type="project" value="UniProtKB-KW"/>
</dbReference>
<dbReference type="Pfam" id="PF03610">
    <property type="entry name" value="EIIA-man"/>
    <property type="match status" value="1"/>
</dbReference>
<dbReference type="InterPro" id="IPR036662">
    <property type="entry name" value="PTS_EIIA_man-typ_sf"/>
</dbReference>
<proteinExistence type="predicted"/>
<evidence type="ECO:0000313" key="4">
    <source>
        <dbReference type="Proteomes" id="UP000030428"/>
    </source>
</evidence>
<comment type="caution">
    <text evidence="3">The sequence shown here is derived from an EMBL/GenBank/DDBJ whole genome shotgun (WGS) entry which is preliminary data.</text>
</comment>
<name>A0A0A6PKJ0_9GAMM</name>
<dbReference type="PANTHER" id="PTHR33799:SF1">
    <property type="entry name" value="PTS SYSTEM MANNOSE-SPECIFIC EIIAB COMPONENT-RELATED"/>
    <property type="match status" value="1"/>
</dbReference>
<keyword evidence="1" id="KW-0808">Transferase</keyword>
<protein>
    <recommendedName>
        <fullName evidence="2">PTS EIIA type-4 domain-containing protein</fullName>
    </recommendedName>
</protein>
<dbReference type="InterPro" id="IPR004701">
    <property type="entry name" value="PTS_EIIA_man-typ"/>
</dbReference>
<evidence type="ECO:0000313" key="3">
    <source>
        <dbReference type="EMBL" id="KHD07193.1"/>
    </source>
</evidence>
<reference evidence="3 4" key="1">
    <citation type="journal article" date="2016" name="Front. Microbiol.">
        <title>Single-Cell (Meta-)Genomics of a Dimorphic Candidatus Thiomargarita nelsonii Reveals Genomic Plasticity.</title>
        <authorList>
            <person name="Flood B.E."/>
            <person name="Fliss P."/>
            <person name="Jones D.S."/>
            <person name="Dick G.J."/>
            <person name="Jain S."/>
            <person name="Kaster A.K."/>
            <person name="Winkel M."/>
            <person name="Mussmann M."/>
            <person name="Bailey J."/>
        </authorList>
    </citation>
    <scope>NUCLEOTIDE SEQUENCE [LARGE SCALE GENOMIC DNA]</scope>
    <source>
        <strain evidence="3">Hydrate Ridge</strain>
    </source>
</reference>